<reference evidence="1" key="2">
    <citation type="journal article" date="2018" name="J. Virol.">
        <title>Discovery of novel bat coronaviruses in south China that use the same receptor as MERS coronavirus.</title>
        <authorList>
            <person name="Luo C.M."/>
            <person name="Wang N."/>
            <person name="Yang X.L."/>
            <person name="Liu H.Z."/>
            <person name="Zhang W."/>
            <person name="Li B."/>
            <person name="Zhang W."/>
            <person name="Hu B."/>
            <person name="Peng C."/>
            <person name="Geng Q.B."/>
            <person name="Zhu G.J."/>
            <person name="Li F."/>
            <person name="Shi Z.L."/>
        </authorList>
    </citation>
    <scope>NUCLEOTIDE SEQUENCE</scope>
    <source>
        <strain evidence="1">NL13845</strain>
    </source>
</reference>
<reference evidence="1" key="1">
    <citation type="submission" date="2017-10" db="EMBL/GenBank/DDBJ databases">
        <authorList>
            <person name="Banno H."/>
            <person name="Chua N.-H."/>
        </authorList>
    </citation>
    <scope>NUCLEOTIDE SEQUENCE</scope>
    <source>
        <strain evidence="1">NL13845</strain>
    </source>
</reference>
<proteinExistence type="predicted"/>
<organism evidence="1">
    <name type="scientific">Middle East respiratory syndrome-related coronavirus</name>
    <name type="common">MERS-CoV</name>
    <dbReference type="NCBI Taxonomy" id="1335626"/>
    <lineage>
        <taxon>Viruses</taxon>
        <taxon>Riboviria</taxon>
        <taxon>Orthornavirae</taxon>
        <taxon>Pisuviricota</taxon>
        <taxon>Pisoniviricetes</taxon>
        <taxon>Nidovirales</taxon>
        <taxon>Cornidovirineae</taxon>
        <taxon>Coronaviridae</taxon>
        <taxon>Orthocoronavirinae</taxon>
        <taxon>Betacoronavirus</taxon>
        <taxon>Merbecovirus</taxon>
        <taxon>Betacoronavirus cameli</taxon>
    </lineage>
</organism>
<sequence length="242" mass="27652">MQQDKSLGNFTARANCLATPSGGVSTNRKRRHPTDNKFRYVKRRFSPLKPEDLMEVDHSGPTHYLRVIFPPSRNWHVSSGHMIDDVHSWLQPYGAKPVSEYHVTLALLCCRPDARFHDFTPLANAFRNVVFELCDFNILGRTLVLNAHELHHHMRVPINMALTHVREWLTVHGYTIHNSGLPLHLSVSKLHDIDESTRSYLGSSAFLTQYITRMTAKPIALELVTIRGNPNNHKKIVQSIPI</sequence>
<name>A0A2R4KP84_MERS</name>
<evidence type="ECO:0000313" key="1">
    <source>
        <dbReference type="EMBL" id="AVV62529.1"/>
    </source>
</evidence>
<protein>
    <submittedName>
        <fullName evidence="1">ORF4b</fullName>
    </submittedName>
</protein>
<gene>
    <name evidence="1" type="primary">orf4b</name>
</gene>
<dbReference type="EMBL" id="MG021451">
    <property type="protein sequence ID" value="AVV62529.1"/>
    <property type="molecule type" value="Genomic_RNA"/>
</dbReference>
<accession>A0A2R4KP84</accession>